<accession>A0A1M5VWP8</accession>
<dbReference type="AlphaFoldDB" id="A0A1M5VWP8"/>
<evidence type="ECO:0000313" key="1">
    <source>
        <dbReference type="EMBL" id="SHH79729.1"/>
    </source>
</evidence>
<dbReference type="Proteomes" id="UP000184241">
    <property type="component" value="Unassembled WGS sequence"/>
</dbReference>
<proteinExistence type="predicted"/>
<sequence length="43" mass="4873">MDIYSSSDSDGGGAHYRKKRTTSELSLNYSFLNFDLKKIVKIS</sequence>
<name>A0A1M5VWP8_9CLOT</name>
<gene>
    <name evidence="1" type="ORF">SAMN02745941_00828</name>
</gene>
<evidence type="ECO:0000313" key="2">
    <source>
        <dbReference type="Proteomes" id="UP000184241"/>
    </source>
</evidence>
<protein>
    <submittedName>
        <fullName evidence="1">Uncharacterized protein</fullName>
    </submittedName>
</protein>
<organism evidence="1 2">
    <name type="scientific">Clostridium intestinale DSM 6191</name>
    <dbReference type="NCBI Taxonomy" id="1121320"/>
    <lineage>
        <taxon>Bacteria</taxon>
        <taxon>Bacillati</taxon>
        <taxon>Bacillota</taxon>
        <taxon>Clostridia</taxon>
        <taxon>Eubacteriales</taxon>
        <taxon>Clostridiaceae</taxon>
        <taxon>Clostridium</taxon>
    </lineage>
</organism>
<dbReference type="EMBL" id="FQXU01000004">
    <property type="protein sequence ID" value="SHH79729.1"/>
    <property type="molecule type" value="Genomic_DNA"/>
</dbReference>
<reference evidence="1 2" key="1">
    <citation type="submission" date="2016-11" db="EMBL/GenBank/DDBJ databases">
        <authorList>
            <person name="Jaros S."/>
            <person name="Januszkiewicz K."/>
            <person name="Wedrychowicz H."/>
        </authorList>
    </citation>
    <scope>NUCLEOTIDE SEQUENCE [LARGE SCALE GENOMIC DNA]</scope>
    <source>
        <strain evidence="1 2">DSM 6191</strain>
    </source>
</reference>